<proteinExistence type="predicted"/>
<dbReference type="AlphaFoldDB" id="A0A142NPH1"/>
<dbReference type="RefSeq" id="WP_062862207.1">
    <property type="nucleotide sequence ID" value="NZ_CP014869.1"/>
</dbReference>
<name>A0A142NPH1_BRELN</name>
<dbReference type="Proteomes" id="UP000075950">
    <property type="component" value="Chromosome"/>
</dbReference>
<gene>
    <name evidence="3" type="ORF">A2T55_13615</name>
</gene>
<evidence type="ECO:0000313" key="3">
    <source>
        <dbReference type="EMBL" id="AMT94664.1"/>
    </source>
</evidence>
<feature type="compositionally biased region" description="Low complexity" evidence="1">
    <location>
        <begin position="437"/>
        <end position="461"/>
    </location>
</feature>
<evidence type="ECO:0000256" key="1">
    <source>
        <dbReference type="SAM" id="MobiDB-lite"/>
    </source>
</evidence>
<feature type="compositionally biased region" description="Basic and acidic residues" evidence="1">
    <location>
        <begin position="527"/>
        <end position="550"/>
    </location>
</feature>
<protein>
    <recommendedName>
        <fullName evidence="2">Polysaccharide pyruvyl transferase domain-containing protein</fullName>
    </recommendedName>
</protein>
<dbReference type="InterPro" id="IPR007345">
    <property type="entry name" value="Polysacch_pyruvyl_Trfase"/>
</dbReference>
<sequence length="599" mass="65230">MQSLRLFHFDIPTWGNFGDKALFPVVRDAFRVLGGTDSKRGEPNFTFASAAALRREVDEAAVARINATADAVVIGGGGLFLQDTNPNRLSGWQWKISPEALAALEVPLIVYALGDNRFPGQPEFDDLMRSHVGQVLDQSAFFGLRNTGSMATMGALLGGQDRIVFQPCPTTILDRLYEPLAGRRPDPKQKTVAIQMLVHPRQIAAGFDAETIHEATVRVARILVGKGWRVLSTPFHPDDAEVSRRLVAEVAGVEEVRLYGHDVGFFSGVEFFASVPYVLGGRGHAQMIPFGVGAIPISVDLHAKLGYFAADIGHPEFVVPVEPEGMSGRVGEGARTDGDRSEVAEVVMDRAETLADRADVLADRMVAALEDAYSRGADLQADLAEARARFADITAENLVGIRDSVRSRSRSGAVESVRPRAQSGISDSARPRAGVGAVESEPDSSAEVSSAASSSSTGSSVPRLRTAEDIRAEEFHVSAIAESDEVAAQQTRALVWADRNLTQARRDHEQAMSEADARAKTRQQALEAERDDALAEAERQRTESAERDKRITELSAEAAQSARELDAVDNRAASEEARVLAEKIRHGIWWRIRRLKRRR</sequence>
<accession>A0A142NPH1</accession>
<dbReference type="EMBL" id="CP014869">
    <property type="protein sequence ID" value="AMT94664.1"/>
    <property type="molecule type" value="Genomic_DNA"/>
</dbReference>
<evidence type="ECO:0000313" key="4">
    <source>
        <dbReference type="Proteomes" id="UP000075950"/>
    </source>
</evidence>
<feature type="domain" description="Polysaccharide pyruvyl transferase" evidence="2">
    <location>
        <begin position="55"/>
        <end position="289"/>
    </location>
</feature>
<feature type="compositionally biased region" description="Basic and acidic residues" evidence="1">
    <location>
        <begin position="505"/>
        <end position="519"/>
    </location>
</feature>
<evidence type="ECO:0000259" key="2">
    <source>
        <dbReference type="Pfam" id="PF04230"/>
    </source>
</evidence>
<organism evidence="3 4">
    <name type="scientific">Brevibacterium linens</name>
    <dbReference type="NCBI Taxonomy" id="1703"/>
    <lineage>
        <taxon>Bacteria</taxon>
        <taxon>Bacillati</taxon>
        <taxon>Actinomycetota</taxon>
        <taxon>Actinomycetes</taxon>
        <taxon>Micrococcales</taxon>
        <taxon>Brevibacteriaceae</taxon>
        <taxon>Brevibacterium</taxon>
    </lineage>
</organism>
<dbReference type="KEGG" id="bly:A2T55_13615"/>
<feature type="region of interest" description="Disordered" evidence="1">
    <location>
        <begin position="409"/>
        <end position="464"/>
    </location>
</feature>
<dbReference type="PANTHER" id="PTHR36836:SF1">
    <property type="entry name" value="COLANIC ACID BIOSYNTHESIS PROTEIN WCAK"/>
    <property type="match status" value="1"/>
</dbReference>
<feature type="region of interest" description="Disordered" evidence="1">
    <location>
        <begin position="505"/>
        <end position="550"/>
    </location>
</feature>
<dbReference type="Pfam" id="PF04230">
    <property type="entry name" value="PS_pyruv_trans"/>
    <property type="match status" value="1"/>
</dbReference>
<reference evidence="4" key="1">
    <citation type="submission" date="2016-03" db="EMBL/GenBank/DDBJ databases">
        <authorList>
            <person name="Ploux O."/>
        </authorList>
    </citation>
    <scope>NUCLEOTIDE SEQUENCE [LARGE SCALE GENOMIC DNA]</scope>
    <source>
        <strain evidence="4">BS258</strain>
    </source>
</reference>
<dbReference type="PANTHER" id="PTHR36836">
    <property type="entry name" value="COLANIC ACID BIOSYNTHESIS PROTEIN WCAK"/>
    <property type="match status" value="1"/>
</dbReference>